<dbReference type="InterPro" id="IPR005467">
    <property type="entry name" value="His_kinase_dom"/>
</dbReference>
<dbReference type="InterPro" id="IPR006189">
    <property type="entry name" value="CHASE_dom"/>
</dbReference>
<evidence type="ECO:0000313" key="10">
    <source>
        <dbReference type="Proteomes" id="UP000295497"/>
    </source>
</evidence>
<dbReference type="InterPro" id="IPR004358">
    <property type="entry name" value="Sig_transdc_His_kin-like_C"/>
</dbReference>
<dbReference type="InterPro" id="IPR035965">
    <property type="entry name" value="PAS-like_dom_sf"/>
</dbReference>
<dbReference type="EMBL" id="CP012672">
    <property type="protein sequence ID" value="AUX36738.1"/>
    <property type="molecule type" value="Genomic_DNA"/>
</dbReference>
<dbReference type="InterPro" id="IPR003594">
    <property type="entry name" value="HATPase_dom"/>
</dbReference>
<feature type="domain" description="CHASE" evidence="8">
    <location>
        <begin position="396"/>
        <end position="513"/>
    </location>
</feature>
<feature type="coiled-coil region" evidence="6">
    <location>
        <begin position="339"/>
        <end position="376"/>
    </location>
</feature>
<evidence type="ECO:0000256" key="4">
    <source>
        <dbReference type="ARBA" id="ARBA00022679"/>
    </source>
</evidence>
<dbReference type="EC" id="2.7.13.3" evidence="2"/>
<organism evidence="9 10">
    <name type="scientific">Sorangium cellulosum</name>
    <name type="common">Polyangium cellulosum</name>
    <dbReference type="NCBI Taxonomy" id="56"/>
    <lineage>
        <taxon>Bacteria</taxon>
        <taxon>Pseudomonadati</taxon>
        <taxon>Myxococcota</taxon>
        <taxon>Polyangia</taxon>
        <taxon>Polyangiales</taxon>
        <taxon>Polyangiaceae</taxon>
        <taxon>Sorangium</taxon>
    </lineage>
</organism>
<dbReference type="GO" id="GO:0000156">
    <property type="term" value="F:phosphorelay response regulator activity"/>
    <property type="evidence" value="ECO:0007669"/>
    <property type="project" value="TreeGrafter"/>
</dbReference>
<accession>A0A4P2R251</accession>
<dbReference type="SUPFAM" id="SSF55781">
    <property type="entry name" value="GAF domain-like"/>
    <property type="match status" value="1"/>
</dbReference>
<keyword evidence="4" id="KW-0808">Transferase</keyword>
<dbReference type="InterPro" id="IPR036890">
    <property type="entry name" value="HATPase_C_sf"/>
</dbReference>
<evidence type="ECO:0000256" key="3">
    <source>
        <dbReference type="ARBA" id="ARBA00022553"/>
    </source>
</evidence>
<dbReference type="SMART" id="SM00388">
    <property type="entry name" value="HisKA"/>
    <property type="match status" value="1"/>
</dbReference>
<evidence type="ECO:0000313" key="9">
    <source>
        <dbReference type="EMBL" id="AUX36738.1"/>
    </source>
</evidence>
<dbReference type="PANTHER" id="PTHR42878:SF15">
    <property type="entry name" value="BACTERIOPHYTOCHROME"/>
    <property type="match status" value="1"/>
</dbReference>
<dbReference type="SUPFAM" id="SSF55874">
    <property type="entry name" value="ATPase domain of HSP90 chaperone/DNA topoisomerase II/histidine kinase"/>
    <property type="match status" value="1"/>
</dbReference>
<gene>
    <name evidence="9" type="ORF">SOCE836_089530</name>
</gene>
<dbReference type="InterPro" id="IPR003661">
    <property type="entry name" value="HisK_dim/P_dom"/>
</dbReference>
<dbReference type="InterPro" id="IPR013656">
    <property type="entry name" value="PAS_4"/>
</dbReference>
<evidence type="ECO:0000256" key="2">
    <source>
        <dbReference type="ARBA" id="ARBA00012438"/>
    </source>
</evidence>
<evidence type="ECO:0000259" key="7">
    <source>
        <dbReference type="PROSITE" id="PS50109"/>
    </source>
</evidence>
<dbReference type="PROSITE" id="PS50109">
    <property type="entry name" value="HIS_KIN"/>
    <property type="match status" value="1"/>
</dbReference>
<dbReference type="SMART" id="SM00387">
    <property type="entry name" value="HATPase_c"/>
    <property type="match status" value="1"/>
</dbReference>
<dbReference type="InterPro" id="IPR029016">
    <property type="entry name" value="GAF-like_dom_sf"/>
</dbReference>
<keyword evidence="3" id="KW-0597">Phosphoprotein</keyword>
<evidence type="ECO:0000256" key="1">
    <source>
        <dbReference type="ARBA" id="ARBA00000085"/>
    </source>
</evidence>
<dbReference type="InterPro" id="IPR050351">
    <property type="entry name" value="BphY/WalK/GraS-like"/>
</dbReference>
<dbReference type="Gene3D" id="1.10.287.130">
    <property type="match status" value="1"/>
</dbReference>
<keyword evidence="5 9" id="KW-0418">Kinase</keyword>
<dbReference type="RefSeq" id="WP_129579498.1">
    <property type="nucleotide sequence ID" value="NZ_CP012672.1"/>
</dbReference>
<dbReference type="CDD" id="cd00082">
    <property type="entry name" value="HisKA"/>
    <property type="match status" value="1"/>
</dbReference>
<keyword evidence="6" id="KW-0175">Coiled coil</keyword>
<dbReference type="PRINTS" id="PR00344">
    <property type="entry name" value="BCTRLSENSOR"/>
</dbReference>
<dbReference type="SUPFAM" id="SSF47384">
    <property type="entry name" value="Homodimeric domain of signal transducing histidine kinase"/>
    <property type="match status" value="1"/>
</dbReference>
<dbReference type="Pfam" id="PF02518">
    <property type="entry name" value="HATPase_c"/>
    <property type="match status" value="1"/>
</dbReference>
<reference evidence="9 10" key="1">
    <citation type="submission" date="2015-09" db="EMBL/GenBank/DDBJ databases">
        <title>Sorangium comparison.</title>
        <authorList>
            <person name="Zaburannyi N."/>
            <person name="Bunk B."/>
            <person name="Overmann J."/>
            <person name="Mueller R."/>
        </authorList>
    </citation>
    <scope>NUCLEOTIDE SEQUENCE [LARGE SCALE GENOMIC DNA]</scope>
    <source>
        <strain evidence="9 10">So ce836</strain>
    </source>
</reference>
<dbReference type="Gene3D" id="3.30.450.40">
    <property type="match status" value="1"/>
</dbReference>
<proteinExistence type="predicted"/>
<dbReference type="SUPFAM" id="SSF55785">
    <property type="entry name" value="PYP-like sensor domain (PAS domain)"/>
    <property type="match status" value="1"/>
</dbReference>
<dbReference type="Pfam" id="PF08448">
    <property type="entry name" value="PAS_4"/>
    <property type="match status" value="1"/>
</dbReference>
<dbReference type="PROSITE" id="PS50839">
    <property type="entry name" value="CHASE"/>
    <property type="match status" value="1"/>
</dbReference>
<protein>
    <recommendedName>
        <fullName evidence="2">histidine kinase</fullName>
        <ecNumber evidence="2">2.7.13.3</ecNumber>
    </recommendedName>
</protein>
<dbReference type="GO" id="GO:0007234">
    <property type="term" value="P:osmosensory signaling via phosphorelay pathway"/>
    <property type="evidence" value="ECO:0007669"/>
    <property type="project" value="TreeGrafter"/>
</dbReference>
<evidence type="ECO:0000259" key="8">
    <source>
        <dbReference type="PROSITE" id="PS50839"/>
    </source>
</evidence>
<dbReference type="GO" id="GO:0030295">
    <property type="term" value="F:protein kinase activator activity"/>
    <property type="evidence" value="ECO:0007669"/>
    <property type="project" value="TreeGrafter"/>
</dbReference>
<feature type="domain" description="Histidine kinase" evidence="7">
    <location>
        <begin position="514"/>
        <end position="725"/>
    </location>
</feature>
<evidence type="ECO:0000256" key="6">
    <source>
        <dbReference type="SAM" id="Coils"/>
    </source>
</evidence>
<dbReference type="PANTHER" id="PTHR42878">
    <property type="entry name" value="TWO-COMPONENT HISTIDINE KINASE"/>
    <property type="match status" value="1"/>
</dbReference>
<dbReference type="Pfam" id="PF00512">
    <property type="entry name" value="HisKA"/>
    <property type="match status" value="1"/>
</dbReference>
<dbReference type="AlphaFoldDB" id="A0A4P2R251"/>
<name>A0A4P2R251_SORCE</name>
<dbReference type="InterPro" id="IPR036097">
    <property type="entry name" value="HisK_dim/P_sf"/>
</dbReference>
<dbReference type="GO" id="GO:0000155">
    <property type="term" value="F:phosphorelay sensor kinase activity"/>
    <property type="evidence" value="ECO:0007669"/>
    <property type="project" value="InterPro"/>
</dbReference>
<evidence type="ECO:0000256" key="5">
    <source>
        <dbReference type="ARBA" id="ARBA00022777"/>
    </source>
</evidence>
<dbReference type="Gene3D" id="3.30.565.10">
    <property type="entry name" value="Histidine kinase-like ATPase, C-terminal domain"/>
    <property type="match status" value="1"/>
</dbReference>
<comment type="catalytic activity">
    <reaction evidence="1">
        <text>ATP + protein L-histidine = ADP + protein N-phospho-L-histidine.</text>
        <dbReference type="EC" id="2.7.13.3"/>
    </reaction>
</comment>
<sequence length="729" mass="79784">MQESQEPGAAATPGDAPFLAGDGEMAQLMRDLDWSLTPVGAVERWPQSLRTAVSICLASRHPIEIWWGPEYARLYNDAYRPILGATKHPQFLGRPGRECWSEIWDVIGPMLDGVRATGQATWSEDFQLILSRNGYLEETYFTFSYAPVLVEDGTVGGIFCACAETTGRVLSERRLRALRALGAQSAAAAMVSPEESIARSVSTLAESSADVPFALAYMVEPGGAAARLAAAEGLAPGSPASPERIPLAEGGGIWPLADVARRRECLRVDTPAERFGELPGGAWPEPCREAVVLPLSRSGHPALQGFLVVGVSPRRALDAAYSDFFELAAGNIATTISGARAYQEERLRAEERAELLAREQAALAEAERHRSRLETLFMQAPAGICVLRGPEHVYELANPRYLELVGDRDVLGKRLRDALPETAPAVVPVLDRVYETGEPFFGNEFPVMLARGGEPEERFFNFIYQPIYDAMARVEGIAVLAFEVTDQVRARRRAEQLAHALAITNQDLDQFAYVASHDLKAPLRGIASLSEWIEEGLADKMNDEAHQQMRMLRGRVHRLEALIEGILSYSRAGRIRDRPSPVDVGAVVAECVEFLAPPPEARIAVGHGMPTILAERVPVQQVFMHLIRNALKHARRADAVIEIACADAGDFYDFTVKDNGPGIPPQFQERIWGIFQTLEARDKVEGTGIGLSVVKKIVETRGGRVALESAPYAGATFHVFWPKRPKAAS</sequence>
<dbReference type="Proteomes" id="UP000295497">
    <property type="component" value="Chromosome"/>
</dbReference>
<dbReference type="Gene3D" id="3.30.450.20">
    <property type="entry name" value="PAS domain"/>
    <property type="match status" value="2"/>
</dbReference>